<dbReference type="GO" id="GO:0004177">
    <property type="term" value="F:aminopeptidase activity"/>
    <property type="evidence" value="ECO:0007669"/>
    <property type="project" value="UniProtKB-KW"/>
</dbReference>
<comment type="similarity">
    <text evidence="1">Belongs to the peptidase S33 family.</text>
</comment>
<evidence type="ECO:0000259" key="4">
    <source>
        <dbReference type="Pfam" id="PF00561"/>
    </source>
</evidence>
<keyword evidence="3" id="KW-1133">Transmembrane helix</keyword>
<dbReference type="InterPro" id="IPR050228">
    <property type="entry name" value="Carboxylesterase_BioH"/>
</dbReference>
<name>A0A841DLS1_9ACTN</name>
<evidence type="ECO:0000256" key="1">
    <source>
        <dbReference type="ARBA" id="ARBA00010088"/>
    </source>
</evidence>
<dbReference type="AlphaFoldDB" id="A0A841DLS1"/>
<dbReference type="EMBL" id="JACHNF010000001">
    <property type="protein sequence ID" value="MBB5977610.1"/>
    <property type="molecule type" value="Genomic_DNA"/>
</dbReference>
<organism evidence="5 6">
    <name type="scientific">Kribbella solani</name>
    <dbReference type="NCBI Taxonomy" id="236067"/>
    <lineage>
        <taxon>Bacteria</taxon>
        <taxon>Bacillati</taxon>
        <taxon>Actinomycetota</taxon>
        <taxon>Actinomycetes</taxon>
        <taxon>Propionibacteriales</taxon>
        <taxon>Kribbellaceae</taxon>
        <taxon>Kribbella</taxon>
    </lineage>
</organism>
<evidence type="ECO:0000313" key="6">
    <source>
        <dbReference type="Proteomes" id="UP000558997"/>
    </source>
</evidence>
<dbReference type="PRINTS" id="PR00793">
    <property type="entry name" value="PROAMNOPTASE"/>
</dbReference>
<dbReference type="InterPro" id="IPR029058">
    <property type="entry name" value="AB_hydrolase_fold"/>
</dbReference>
<feature type="transmembrane region" description="Helical" evidence="3">
    <location>
        <begin position="63"/>
        <end position="84"/>
    </location>
</feature>
<evidence type="ECO:0000313" key="5">
    <source>
        <dbReference type="EMBL" id="MBB5977610.1"/>
    </source>
</evidence>
<proteinExistence type="inferred from homology"/>
<dbReference type="RefSeq" id="WP_184831665.1">
    <property type="nucleotide sequence ID" value="NZ_BAAAVN010000010.1"/>
</dbReference>
<accession>A0A841DLS1</accession>
<dbReference type="Pfam" id="PF00561">
    <property type="entry name" value="Abhydrolase_1"/>
    <property type="match status" value="1"/>
</dbReference>
<dbReference type="GO" id="GO:0006508">
    <property type="term" value="P:proteolysis"/>
    <property type="evidence" value="ECO:0007669"/>
    <property type="project" value="InterPro"/>
</dbReference>
<keyword evidence="6" id="KW-1185">Reference proteome</keyword>
<keyword evidence="5" id="KW-0031">Aminopeptidase</keyword>
<keyword evidence="3" id="KW-0812">Transmembrane</keyword>
<feature type="domain" description="AB hydrolase-1" evidence="4">
    <location>
        <begin position="126"/>
        <end position="380"/>
    </location>
</feature>
<reference evidence="5 6" key="1">
    <citation type="submission" date="2020-08" db="EMBL/GenBank/DDBJ databases">
        <title>Sequencing the genomes of 1000 actinobacteria strains.</title>
        <authorList>
            <person name="Klenk H.-P."/>
        </authorList>
    </citation>
    <scope>NUCLEOTIDE SEQUENCE [LARGE SCALE GENOMIC DNA]</scope>
    <source>
        <strain evidence="5 6">DSM 17294</strain>
    </source>
</reference>
<keyword evidence="5" id="KW-0645">Protease</keyword>
<dbReference type="PRINTS" id="PR00111">
    <property type="entry name" value="ABHYDROLASE"/>
</dbReference>
<dbReference type="SUPFAM" id="SSF53474">
    <property type="entry name" value="alpha/beta-Hydrolases"/>
    <property type="match status" value="1"/>
</dbReference>
<dbReference type="Proteomes" id="UP000558997">
    <property type="component" value="Unassembled WGS sequence"/>
</dbReference>
<comment type="caution">
    <text evidence="5">The sequence shown here is derived from an EMBL/GenBank/DDBJ whole genome shotgun (WGS) entry which is preliminary data.</text>
</comment>
<protein>
    <submittedName>
        <fullName evidence="5">Proline iminopeptidase</fullName>
        <ecNumber evidence="5">3.4.11.5</ecNumber>
    </submittedName>
</protein>
<evidence type="ECO:0000256" key="2">
    <source>
        <dbReference type="ARBA" id="ARBA00022801"/>
    </source>
</evidence>
<sequence length="414" mass="43872">MTSSNRTRVLLVVLGAIVAPVAGLLAMLLMAAVVPVPVVFLGAGLLVLFLVGWLMARLGRLRGGVLFAAGWSVALGLVFSLLFLRPFPDQPVAAVPAGVAFWSLPDGTRLAYVHSPATGDARQPVPVVFLHGGPGTPHEGLPYGTKELNAAGYDVYSYDQIGAGRSTRLKDVTKYTVARNVADLDTVRTAIKADRMIVIGQSWGGSLAAQYLAAHPDRVAKVAFTSPGEIWPKAHPETEVSPWNRLTGADKQRYDSLVSAPRFLFQAVLLGINPRAAHAVVGDAEADSRLHEIALTGRGLGGCTGGPEGTGHNNPQGFYTNQLTNADFDQIADPRPVLRTLKTPALVLRAECDYVPWVDTREYRDTLPGATMVYIPGAGHGITGQAGPAYLNAITRFLAGQPLTAYKGEADPAG</sequence>
<feature type="transmembrane region" description="Helical" evidence="3">
    <location>
        <begin position="38"/>
        <end position="56"/>
    </location>
</feature>
<dbReference type="PANTHER" id="PTHR43194:SF2">
    <property type="entry name" value="PEROXISOMAL MEMBRANE PROTEIN LPX1"/>
    <property type="match status" value="1"/>
</dbReference>
<dbReference type="InterPro" id="IPR000073">
    <property type="entry name" value="AB_hydrolase_1"/>
</dbReference>
<keyword evidence="2 5" id="KW-0378">Hydrolase</keyword>
<keyword evidence="3" id="KW-0472">Membrane</keyword>
<evidence type="ECO:0000256" key="3">
    <source>
        <dbReference type="SAM" id="Phobius"/>
    </source>
</evidence>
<dbReference type="InterPro" id="IPR002410">
    <property type="entry name" value="Peptidase_S33"/>
</dbReference>
<dbReference type="EC" id="3.4.11.5" evidence="5"/>
<gene>
    <name evidence="5" type="ORF">HDA44_000951</name>
</gene>
<dbReference type="PANTHER" id="PTHR43194">
    <property type="entry name" value="HYDROLASE ALPHA/BETA FOLD FAMILY"/>
    <property type="match status" value="1"/>
</dbReference>
<feature type="transmembrane region" description="Helical" evidence="3">
    <location>
        <begin position="9"/>
        <end position="32"/>
    </location>
</feature>
<dbReference type="Gene3D" id="3.40.50.1820">
    <property type="entry name" value="alpha/beta hydrolase"/>
    <property type="match status" value="1"/>
</dbReference>